<dbReference type="Gene3D" id="3.30.420.10">
    <property type="entry name" value="Ribonuclease H-like superfamily/Ribonuclease H"/>
    <property type="match status" value="1"/>
</dbReference>
<dbReference type="Proteomes" id="UP000663834">
    <property type="component" value="Unassembled WGS sequence"/>
</dbReference>
<dbReference type="EMBL" id="CAJNOW010015543">
    <property type="protein sequence ID" value="CAF1642516.1"/>
    <property type="molecule type" value="Genomic_DNA"/>
</dbReference>
<comment type="caution">
    <text evidence="1">The sequence shown here is derived from an EMBL/GenBank/DDBJ whole genome shotgun (WGS) entry which is preliminary data.</text>
</comment>
<accession>A0A816E5U4</accession>
<reference evidence="1" key="1">
    <citation type="submission" date="2021-02" db="EMBL/GenBank/DDBJ databases">
        <authorList>
            <person name="Nowell W R."/>
        </authorList>
    </citation>
    <scope>NUCLEOTIDE SEQUENCE</scope>
</reference>
<protein>
    <recommendedName>
        <fullName evidence="3">Transposase</fullName>
    </recommendedName>
</protein>
<name>A0A816E5U4_9BILA</name>
<organism evidence="1 2">
    <name type="scientific">Rotaria magnacalcarata</name>
    <dbReference type="NCBI Taxonomy" id="392030"/>
    <lineage>
        <taxon>Eukaryota</taxon>
        <taxon>Metazoa</taxon>
        <taxon>Spiralia</taxon>
        <taxon>Gnathifera</taxon>
        <taxon>Rotifera</taxon>
        <taxon>Eurotatoria</taxon>
        <taxon>Bdelloidea</taxon>
        <taxon>Philodinida</taxon>
        <taxon>Philodinidae</taxon>
        <taxon>Rotaria</taxon>
    </lineage>
</organism>
<dbReference type="OrthoDB" id="10006939at2759"/>
<evidence type="ECO:0008006" key="3">
    <source>
        <dbReference type="Google" id="ProtNLM"/>
    </source>
</evidence>
<dbReference type="InterPro" id="IPR036397">
    <property type="entry name" value="RNaseH_sf"/>
</dbReference>
<gene>
    <name evidence="1" type="ORF">KQP761_LOCUS28329</name>
</gene>
<dbReference type="GO" id="GO:0003676">
    <property type="term" value="F:nucleic acid binding"/>
    <property type="evidence" value="ECO:0007669"/>
    <property type="project" value="InterPro"/>
</dbReference>
<evidence type="ECO:0000313" key="1">
    <source>
        <dbReference type="EMBL" id="CAF1642516.1"/>
    </source>
</evidence>
<evidence type="ECO:0000313" key="2">
    <source>
        <dbReference type="Proteomes" id="UP000663834"/>
    </source>
</evidence>
<dbReference type="AlphaFoldDB" id="A0A816E5U4"/>
<sequence>MFSDEKIFTRNGYFNPKNDVIWEDSWYDANEAGGYHETEKFPVSLMVALGATWNGLTKPYFFSKNERLNGKTYHETLLPFYKEEGDRLFGHKIWGFHQDGANCHTDGRAQSWCRKHFDIFIPKEKWPSNSPELNLLDYSI</sequence>
<proteinExistence type="predicted"/>